<reference evidence="2" key="1">
    <citation type="submission" date="2021-01" db="EMBL/GenBank/DDBJ databases">
        <authorList>
            <consortium name="Genoscope - CEA"/>
            <person name="William W."/>
        </authorList>
    </citation>
    <scope>NUCLEOTIDE SEQUENCE</scope>
</reference>
<dbReference type="Proteomes" id="UP001295469">
    <property type="component" value="Chromosome C06"/>
</dbReference>
<evidence type="ECO:0000313" key="2">
    <source>
        <dbReference type="EMBL" id="CAF2058182.1"/>
    </source>
</evidence>
<protein>
    <submittedName>
        <fullName evidence="2">(rape) hypothetical protein</fullName>
    </submittedName>
</protein>
<dbReference type="EMBL" id="HG994370">
    <property type="protein sequence ID" value="CAF2058182.1"/>
    <property type="molecule type" value="Genomic_DNA"/>
</dbReference>
<name>A0A816QAH2_BRANA</name>
<organism evidence="2">
    <name type="scientific">Brassica napus</name>
    <name type="common">Rape</name>
    <dbReference type="NCBI Taxonomy" id="3708"/>
    <lineage>
        <taxon>Eukaryota</taxon>
        <taxon>Viridiplantae</taxon>
        <taxon>Streptophyta</taxon>
        <taxon>Embryophyta</taxon>
        <taxon>Tracheophyta</taxon>
        <taxon>Spermatophyta</taxon>
        <taxon>Magnoliopsida</taxon>
        <taxon>eudicotyledons</taxon>
        <taxon>Gunneridae</taxon>
        <taxon>Pentapetalae</taxon>
        <taxon>rosids</taxon>
        <taxon>malvids</taxon>
        <taxon>Brassicales</taxon>
        <taxon>Brassicaceae</taxon>
        <taxon>Brassiceae</taxon>
        <taxon>Brassica</taxon>
    </lineage>
</organism>
<feature type="region of interest" description="Disordered" evidence="1">
    <location>
        <begin position="95"/>
        <end position="116"/>
    </location>
</feature>
<feature type="region of interest" description="Disordered" evidence="1">
    <location>
        <begin position="32"/>
        <end position="61"/>
    </location>
</feature>
<proteinExistence type="predicted"/>
<dbReference type="AlphaFoldDB" id="A0A816QAH2"/>
<evidence type="ECO:0000256" key="1">
    <source>
        <dbReference type="SAM" id="MobiDB-lite"/>
    </source>
</evidence>
<sequence>MHAVCYVDLRKIQDRVMTNEEVQKKKKLYQFPILQRKENSSRQSNNKGNSPSKRLEANFTNTKTSLKNRVKGYCIVSLTEALRWAKELKHDLVERDANPPGVKLQTTPMRSTKRLK</sequence>
<gene>
    <name evidence="2" type="ORF">DARMORV10_C06P20230.1</name>
</gene>
<accession>A0A816QAH2</accession>
<feature type="compositionally biased region" description="Polar residues" evidence="1">
    <location>
        <begin position="41"/>
        <end position="61"/>
    </location>
</feature>